<keyword evidence="3" id="KW-1185">Reference proteome</keyword>
<protein>
    <submittedName>
        <fullName evidence="2">Uncharacterized protein</fullName>
    </submittedName>
</protein>
<feature type="transmembrane region" description="Helical" evidence="1">
    <location>
        <begin position="33"/>
        <end position="51"/>
    </location>
</feature>
<reference evidence="3" key="1">
    <citation type="submission" date="2018-08" db="EMBL/GenBank/DDBJ databases">
        <title>Mucilaginibacter sp. MYSH2.</title>
        <authorList>
            <person name="Seo T."/>
        </authorList>
    </citation>
    <scope>NUCLEOTIDE SEQUENCE [LARGE SCALE GENOMIC DNA]</scope>
    <source>
        <strain evidence="3">KIRAN</strain>
    </source>
</reference>
<proteinExistence type="predicted"/>
<dbReference type="OrthoDB" id="9886814at2"/>
<feature type="transmembrane region" description="Helical" evidence="1">
    <location>
        <begin position="57"/>
        <end position="76"/>
    </location>
</feature>
<dbReference type="EMBL" id="QWGE01000001">
    <property type="protein sequence ID" value="RIJ42467.1"/>
    <property type="molecule type" value="Genomic_DNA"/>
</dbReference>
<keyword evidence="1" id="KW-0812">Transmembrane</keyword>
<comment type="caution">
    <text evidence="2">The sequence shown here is derived from an EMBL/GenBank/DDBJ whole genome shotgun (WGS) entry which is preliminary data.</text>
</comment>
<organism evidence="2 3">
    <name type="scientific">Pontibacter oryzae</name>
    <dbReference type="NCBI Taxonomy" id="2304593"/>
    <lineage>
        <taxon>Bacteria</taxon>
        <taxon>Pseudomonadati</taxon>
        <taxon>Bacteroidota</taxon>
        <taxon>Cytophagia</taxon>
        <taxon>Cytophagales</taxon>
        <taxon>Hymenobacteraceae</taxon>
        <taxon>Pontibacter</taxon>
    </lineage>
</organism>
<keyword evidence="1" id="KW-1133">Transmembrane helix</keyword>
<sequence length="161" mass="18712">MATIPLTSKTENKSEINIDIHQQHVVKTKYKKLYFAISVALILAYIALLIYDFEWSSVLMFIVLSINNYQLLMYIFGKDPFNLHGKSYLKFNNQGFIYKPLRKAPREILWQDVSGITLHLFEAEFHLTNGGTSAINLEDLSDDNLKLVKEWLVWKKLEIGN</sequence>
<name>A0A399SKK9_9BACT</name>
<dbReference type="AlphaFoldDB" id="A0A399SKK9"/>
<gene>
    <name evidence="2" type="ORF">D1627_00940</name>
</gene>
<evidence type="ECO:0000313" key="2">
    <source>
        <dbReference type="EMBL" id="RIJ42467.1"/>
    </source>
</evidence>
<evidence type="ECO:0000256" key="1">
    <source>
        <dbReference type="SAM" id="Phobius"/>
    </source>
</evidence>
<dbReference type="RefSeq" id="WP_119430350.1">
    <property type="nucleotide sequence ID" value="NZ_QWGE01000001.1"/>
</dbReference>
<keyword evidence="1" id="KW-0472">Membrane</keyword>
<dbReference type="Proteomes" id="UP000266005">
    <property type="component" value="Unassembled WGS sequence"/>
</dbReference>
<evidence type="ECO:0000313" key="3">
    <source>
        <dbReference type="Proteomes" id="UP000266005"/>
    </source>
</evidence>
<accession>A0A399SKK9</accession>